<evidence type="ECO:0000313" key="3">
    <source>
        <dbReference type="EMBL" id="MBE9190577.1"/>
    </source>
</evidence>
<reference evidence="3 4" key="1">
    <citation type="submission" date="2020-10" db="EMBL/GenBank/DDBJ databases">
        <authorList>
            <person name="Castelo-Branco R."/>
            <person name="Eusebio N."/>
            <person name="Adriana R."/>
            <person name="Vieira A."/>
            <person name="Brugerolle De Fraissinette N."/>
            <person name="Rezende De Castro R."/>
            <person name="Schneider M.P."/>
            <person name="Vasconcelos V."/>
            <person name="Leao P.N."/>
        </authorList>
    </citation>
    <scope>NUCLEOTIDE SEQUENCE [LARGE SCALE GENOMIC DNA]</scope>
    <source>
        <strain evidence="3 4">LEGE 06123</strain>
    </source>
</reference>
<evidence type="ECO:0000259" key="2">
    <source>
        <dbReference type="Pfam" id="PF05305"/>
    </source>
</evidence>
<comment type="caution">
    <text evidence="3">The sequence shown here is derived from an EMBL/GenBank/DDBJ whole genome shotgun (WGS) entry which is preliminary data.</text>
</comment>
<name>A0ABR9UQM3_9CHRO</name>
<dbReference type="RefSeq" id="WP_193931755.1">
    <property type="nucleotide sequence ID" value="NZ_CAWPMZ010000037.1"/>
</dbReference>
<dbReference type="Pfam" id="PF05305">
    <property type="entry name" value="DUF732"/>
    <property type="match status" value="1"/>
</dbReference>
<protein>
    <submittedName>
        <fullName evidence="3">DUF732 domain-containing protein</fullName>
    </submittedName>
</protein>
<keyword evidence="4" id="KW-1185">Reference proteome</keyword>
<evidence type="ECO:0000313" key="4">
    <source>
        <dbReference type="Proteomes" id="UP000651156"/>
    </source>
</evidence>
<accession>A0ABR9UQM3</accession>
<feature type="chain" id="PRO_5045047331" evidence="1">
    <location>
        <begin position="27"/>
        <end position="155"/>
    </location>
</feature>
<organism evidence="3 4">
    <name type="scientific">Gloeocapsopsis crepidinum LEGE 06123</name>
    <dbReference type="NCBI Taxonomy" id="588587"/>
    <lineage>
        <taxon>Bacteria</taxon>
        <taxon>Bacillati</taxon>
        <taxon>Cyanobacteriota</taxon>
        <taxon>Cyanophyceae</taxon>
        <taxon>Oscillatoriophycideae</taxon>
        <taxon>Chroococcales</taxon>
        <taxon>Chroococcaceae</taxon>
        <taxon>Gloeocapsopsis</taxon>
    </lineage>
</organism>
<sequence>MKNLRLGAILITAVSFIPGFSTATLAQDADYVCYITTKSGQVIDLSASICQLDRSIHLAKATNAAESDQAFLADYKRTIMGYPDVRDKLLASVQKSPESNIMQAKSVCNELEAGLLLEDIKMYQTQGVTNKVDNINSSVIATLATKHYCPQFNNS</sequence>
<dbReference type="InterPro" id="IPR007969">
    <property type="entry name" value="DUF732"/>
</dbReference>
<dbReference type="Proteomes" id="UP000651156">
    <property type="component" value="Unassembled WGS sequence"/>
</dbReference>
<feature type="domain" description="DUF732" evidence="2">
    <location>
        <begin position="95"/>
        <end position="151"/>
    </location>
</feature>
<dbReference type="EMBL" id="JADEWN010000018">
    <property type="protein sequence ID" value="MBE9190577.1"/>
    <property type="molecule type" value="Genomic_DNA"/>
</dbReference>
<proteinExistence type="predicted"/>
<evidence type="ECO:0000256" key="1">
    <source>
        <dbReference type="SAM" id="SignalP"/>
    </source>
</evidence>
<keyword evidence="1" id="KW-0732">Signal</keyword>
<feature type="signal peptide" evidence="1">
    <location>
        <begin position="1"/>
        <end position="26"/>
    </location>
</feature>
<gene>
    <name evidence="3" type="ORF">IQ230_09435</name>
</gene>